<gene>
    <name evidence="2" type="ORF">BDK51DRAFT_29208</name>
</gene>
<feature type="compositionally biased region" description="Low complexity" evidence="1">
    <location>
        <begin position="204"/>
        <end position="225"/>
    </location>
</feature>
<proteinExistence type="predicted"/>
<evidence type="ECO:0000256" key="1">
    <source>
        <dbReference type="SAM" id="MobiDB-lite"/>
    </source>
</evidence>
<organism evidence="2 3">
    <name type="scientific">Blyttiomyces helicus</name>
    <dbReference type="NCBI Taxonomy" id="388810"/>
    <lineage>
        <taxon>Eukaryota</taxon>
        <taxon>Fungi</taxon>
        <taxon>Fungi incertae sedis</taxon>
        <taxon>Chytridiomycota</taxon>
        <taxon>Chytridiomycota incertae sedis</taxon>
        <taxon>Chytridiomycetes</taxon>
        <taxon>Chytridiomycetes incertae sedis</taxon>
        <taxon>Blyttiomyces</taxon>
    </lineage>
</organism>
<evidence type="ECO:0008006" key="4">
    <source>
        <dbReference type="Google" id="ProtNLM"/>
    </source>
</evidence>
<accession>A0A4P9W966</accession>
<dbReference type="Gene3D" id="2.120.10.80">
    <property type="entry name" value="Kelch-type beta propeller"/>
    <property type="match status" value="1"/>
</dbReference>
<dbReference type="Proteomes" id="UP000269721">
    <property type="component" value="Unassembled WGS sequence"/>
</dbReference>
<sequence length="232" mass="24374">MSIQWAQMAGPWTQWVPQTSRANSAHRWSAGPDYLYRITLAGGAAIENVGYVFGGYGVSLGGAGQFVNDVQVWQSGAWRAFTASSPPKGKQNPCFAAWNDRLVLWGGGNGDTIGANLLFDQQNIWLLSPAPRTWSVLPLTPGPDAQAPSISSPVTCTLVGSVLYIWASGNPLLTSVSYGLLHKLVLQALQWISGPNLEPATTNSSVSNPPSAPTSPSSDSSGSPPIAVVAKA</sequence>
<evidence type="ECO:0000313" key="3">
    <source>
        <dbReference type="Proteomes" id="UP000269721"/>
    </source>
</evidence>
<protein>
    <recommendedName>
        <fullName evidence="4">Galactose oxidase</fullName>
    </recommendedName>
</protein>
<reference evidence="3" key="1">
    <citation type="journal article" date="2018" name="Nat. Microbiol.">
        <title>Leveraging single-cell genomics to expand the fungal tree of life.</title>
        <authorList>
            <person name="Ahrendt S.R."/>
            <person name="Quandt C.A."/>
            <person name="Ciobanu D."/>
            <person name="Clum A."/>
            <person name="Salamov A."/>
            <person name="Andreopoulos B."/>
            <person name="Cheng J.F."/>
            <person name="Woyke T."/>
            <person name="Pelin A."/>
            <person name="Henrissat B."/>
            <person name="Reynolds N.K."/>
            <person name="Benny G.L."/>
            <person name="Smith M.E."/>
            <person name="James T.Y."/>
            <person name="Grigoriev I.V."/>
        </authorList>
    </citation>
    <scope>NUCLEOTIDE SEQUENCE [LARGE SCALE GENOMIC DNA]</scope>
</reference>
<name>A0A4P9W966_9FUNG</name>
<dbReference type="SUPFAM" id="SSF117281">
    <property type="entry name" value="Kelch motif"/>
    <property type="match status" value="1"/>
</dbReference>
<dbReference type="AlphaFoldDB" id="A0A4P9W966"/>
<evidence type="ECO:0000313" key="2">
    <source>
        <dbReference type="EMBL" id="RKO89091.1"/>
    </source>
</evidence>
<keyword evidence="3" id="KW-1185">Reference proteome</keyword>
<dbReference type="EMBL" id="KZ996294">
    <property type="protein sequence ID" value="RKO89091.1"/>
    <property type="molecule type" value="Genomic_DNA"/>
</dbReference>
<dbReference type="InterPro" id="IPR015915">
    <property type="entry name" value="Kelch-typ_b-propeller"/>
</dbReference>
<feature type="region of interest" description="Disordered" evidence="1">
    <location>
        <begin position="199"/>
        <end position="232"/>
    </location>
</feature>